<dbReference type="GO" id="GO:0003677">
    <property type="term" value="F:DNA binding"/>
    <property type="evidence" value="ECO:0007669"/>
    <property type="project" value="InterPro"/>
</dbReference>
<dbReference type="InterPro" id="IPR014284">
    <property type="entry name" value="RNA_pol_sigma-70_dom"/>
</dbReference>
<comment type="subunit">
    <text evidence="1">Interacts transiently with the RNA polymerase catalytic core formed by RpoA, RpoB, RpoC and RpoZ (2 alpha, 1 beta, 1 beta' and 1 omega subunit) to form the RNA polymerase holoenzyme that can initiate transcription.</text>
</comment>
<dbReference type="SUPFAM" id="SSF88659">
    <property type="entry name" value="Sigma3 and sigma4 domains of RNA polymerase sigma factors"/>
    <property type="match status" value="1"/>
</dbReference>
<dbReference type="Pfam" id="PF04542">
    <property type="entry name" value="Sigma70_r2"/>
    <property type="match status" value="1"/>
</dbReference>
<dbReference type="PANTHER" id="PTHR30173:SF36">
    <property type="entry name" value="ECF RNA POLYMERASE SIGMA FACTOR SIGJ"/>
    <property type="match status" value="1"/>
</dbReference>
<evidence type="ECO:0000313" key="5">
    <source>
        <dbReference type="Proteomes" id="UP000281915"/>
    </source>
</evidence>
<dbReference type="InterPro" id="IPR013325">
    <property type="entry name" value="RNA_pol_sigma_r2"/>
</dbReference>
<dbReference type="SUPFAM" id="SSF88946">
    <property type="entry name" value="Sigma2 domain of RNA polymerase sigma factors"/>
    <property type="match status" value="1"/>
</dbReference>
<comment type="caution">
    <text evidence="4">The sequence shown here is derived from an EMBL/GenBank/DDBJ whole genome shotgun (WGS) entry which is preliminary data.</text>
</comment>
<dbReference type="AlphaFoldDB" id="A0A3M8C7K0"/>
<dbReference type="EMBL" id="RHHT01000066">
    <property type="protein sequence ID" value="RNB70935.1"/>
    <property type="molecule type" value="Genomic_DNA"/>
</dbReference>
<dbReference type="PANTHER" id="PTHR30173">
    <property type="entry name" value="SIGMA 19 FACTOR"/>
    <property type="match status" value="1"/>
</dbReference>
<evidence type="ECO:0000259" key="2">
    <source>
        <dbReference type="Pfam" id="PF04542"/>
    </source>
</evidence>
<dbReference type="InterPro" id="IPR013324">
    <property type="entry name" value="RNA_pol_sigma_r3/r4-like"/>
</dbReference>
<feature type="domain" description="RNA polymerase sigma-70 region 2" evidence="2">
    <location>
        <begin position="9"/>
        <end position="73"/>
    </location>
</feature>
<protein>
    <submittedName>
        <fullName evidence="4">Sigma-70 family RNA polymerase sigma factor</fullName>
    </submittedName>
</protein>
<sequence length="289" mass="32930">MSMQMEDVYREYKPLLFSIAYRMLGTVSEVEDIVQETFLTLARDDIGDIHHMKSYLCKVLTNRCLDFLKSARRKREHYVGEWLPEPLPDVDGNGDPLHALIQEEAISYGLLVLMENLSPSERAVYVLRSALGYEYREIAQMLERAEPACRKLYSRAQQKIQAAQMRVDVQPEHAQRLVEQFVDAIQKEDAAALIRLLSQDAVLISDGGGKTRAAIRPISPDKHVVAFLLGVSRNWSGIQQICSLNGQPGILMYGAEMRPTAISFVLDEDLERIKRIYILLNPDKVKHLF</sequence>
<dbReference type="Pfam" id="PF08281">
    <property type="entry name" value="Sigma70_r4_2"/>
    <property type="match status" value="1"/>
</dbReference>
<dbReference type="InterPro" id="IPR032710">
    <property type="entry name" value="NTF2-like_dom_sf"/>
</dbReference>
<dbReference type="InterPro" id="IPR052704">
    <property type="entry name" value="ECF_Sigma-70_Domain"/>
</dbReference>
<dbReference type="InterPro" id="IPR007627">
    <property type="entry name" value="RNA_pol_sigma70_r2"/>
</dbReference>
<reference evidence="4 5" key="1">
    <citation type="submission" date="2018-10" db="EMBL/GenBank/DDBJ databases">
        <title>Phylogenomics of Brevibacillus.</title>
        <authorList>
            <person name="Dunlap C."/>
        </authorList>
    </citation>
    <scope>NUCLEOTIDE SEQUENCE [LARGE SCALE GENOMIC DNA]</scope>
    <source>
        <strain evidence="4 5">JCM 15085</strain>
    </source>
</reference>
<dbReference type="Gene3D" id="1.10.1740.10">
    <property type="match status" value="1"/>
</dbReference>
<organism evidence="4 5">
    <name type="scientific">Brevibacillus panacihumi</name>
    <dbReference type="NCBI Taxonomy" id="497735"/>
    <lineage>
        <taxon>Bacteria</taxon>
        <taxon>Bacillati</taxon>
        <taxon>Bacillota</taxon>
        <taxon>Bacilli</taxon>
        <taxon>Bacillales</taxon>
        <taxon>Paenibacillaceae</taxon>
        <taxon>Brevibacillus</taxon>
    </lineage>
</organism>
<dbReference type="InterPro" id="IPR013249">
    <property type="entry name" value="RNA_pol_sigma70_r4_t2"/>
</dbReference>
<dbReference type="Gene3D" id="1.10.10.10">
    <property type="entry name" value="Winged helix-like DNA-binding domain superfamily/Winged helix DNA-binding domain"/>
    <property type="match status" value="1"/>
</dbReference>
<gene>
    <name evidence="4" type="ORF">EDM58_22725</name>
</gene>
<dbReference type="Proteomes" id="UP000281915">
    <property type="component" value="Unassembled WGS sequence"/>
</dbReference>
<name>A0A3M8C7K0_9BACL</name>
<dbReference type="NCBIfam" id="NF007214">
    <property type="entry name" value="PRK09636.1"/>
    <property type="match status" value="1"/>
</dbReference>
<evidence type="ECO:0000259" key="3">
    <source>
        <dbReference type="Pfam" id="PF08281"/>
    </source>
</evidence>
<proteinExistence type="predicted"/>
<dbReference type="GO" id="GO:0016987">
    <property type="term" value="F:sigma factor activity"/>
    <property type="evidence" value="ECO:0007669"/>
    <property type="project" value="InterPro"/>
</dbReference>
<dbReference type="SUPFAM" id="SSF54427">
    <property type="entry name" value="NTF2-like"/>
    <property type="match status" value="1"/>
</dbReference>
<dbReference type="InterPro" id="IPR036388">
    <property type="entry name" value="WH-like_DNA-bd_sf"/>
</dbReference>
<accession>A0A3M8C7K0</accession>
<feature type="domain" description="RNA polymerase sigma factor 70 region 4 type 2" evidence="3">
    <location>
        <begin position="110"/>
        <end position="158"/>
    </location>
</feature>
<evidence type="ECO:0000313" key="4">
    <source>
        <dbReference type="EMBL" id="RNB70935.1"/>
    </source>
</evidence>
<evidence type="ECO:0000256" key="1">
    <source>
        <dbReference type="ARBA" id="ARBA00011344"/>
    </source>
</evidence>
<dbReference type="GO" id="GO:0006352">
    <property type="term" value="P:DNA-templated transcription initiation"/>
    <property type="evidence" value="ECO:0007669"/>
    <property type="project" value="InterPro"/>
</dbReference>
<dbReference type="NCBIfam" id="TIGR02937">
    <property type="entry name" value="sigma70-ECF"/>
    <property type="match status" value="1"/>
</dbReference>